<dbReference type="GO" id="GO:0004553">
    <property type="term" value="F:hydrolase activity, hydrolyzing O-glycosyl compounds"/>
    <property type="evidence" value="ECO:0007669"/>
    <property type="project" value="InterPro"/>
</dbReference>
<dbReference type="InterPro" id="IPR023296">
    <property type="entry name" value="Glyco_hydro_beta-prop_sf"/>
</dbReference>
<dbReference type="PANTHER" id="PTHR43817">
    <property type="entry name" value="GLYCOSYL HYDROLASE"/>
    <property type="match status" value="1"/>
</dbReference>
<sequence length="324" mass="36961">MSDYPNPLIEQRADPHIYLHSDGTYYFIASVPEYDRLEIRHSQTLIGLVDAPATVIWRKPDSGPMSALIWAPELHSIDGQWVIYYAAAPSQQIVEGLFQHRMYALVCDGQDPLSDVWQEKGRILTPIDSFSLDATYFQHQGKHYYLWAQKDPAIEGNSNLYLSELTNPWTLKTRPVMLSKPEFFWETKGFSVNEGPAFIDHGDRVFITYSASATDENYCIGLLYADKASNLLDPASWQKFTQPLFTTHRLNQQFGPGHNSFTRNEQGEDVLVYHARSDSTIEGDPLYDPNRHTRIKKFSWNAENMPVFGEPAADNQPLISHSAE</sequence>
<evidence type="ECO:0000256" key="3">
    <source>
        <dbReference type="ARBA" id="ARBA00022801"/>
    </source>
</evidence>
<evidence type="ECO:0000313" key="6">
    <source>
        <dbReference type="EMBL" id="SER13293.1"/>
    </source>
</evidence>
<dbReference type="AlphaFoldDB" id="A0A1H9LQZ0"/>
<dbReference type="Gene3D" id="2.115.10.20">
    <property type="entry name" value="Glycosyl hydrolase domain, family 43"/>
    <property type="match status" value="1"/>
</dbReference>
<evidence type="ECO:0000313" key="7">
    <source>
        <dbReference type="Proteomes" id="UP000242515"/>
    </source>
</evidence>
<reference evidence="7" key="1">
    <citation type="submission" date="2016-10" db="EMBL/GenBank/DDBJ databases">
        <authorList>
            <person name="Varghese N."/>
            <person name="Submissions S."/>
        </authorList>
    </citation>
    <scope>NUCLEOTIDE SEQUENCE [LARGE SCALE GENOMIC DNA]</scope>
    <source>
        <strain evidence="7">8N4</strain>
    </source>
</reference>
<proteinExistence type="inferred from homology"/>
<dbReference type="Proteomes" id="UP000242515">
    <property type="component" value="Unassembled WGS sequence"/>
</dbReference>
<dbReference type="InterPro" id="IPR006710">
    <property type="entry name" value="Glyco_hydro_43"/>
</dbReference>
<dbReference type="GO" id="GO:0005975">
    <property type="term" value="P:carbohydrate metabolic process"/>
    <property type="evidence" value="ECO:0007669"/>
    <property type="project" value="InterPro"/>
</dbReference>
<comment type="similarity">
    <text evidence="1 5">Belongs to the glycosyl hydrolase 43 family.</text>
</comment>
<dbReference type="CDD" id="cd18817">
    <property type="entry name" value="GH43f_LbAraf43-like"/>
    <property type="match status" value="1"/>
</dbReference>
<dbReference type="EMBL" id="FOGC01000012">
    <property type="protein sequence ID" value="SER13293.1"/>
    <property type="molecule type" value="Genomic_DNA"/>
</dbReference>
<dbReference type="SUPFAM" id="SSF75005">
    <property type="entry name" value="Arabinanase/levansucrase/invertase"/>
    <property type="match status" value="1"/>
</dbReference>
<evidence type="ECO:0000256" key="2">
    <source>
        <dbReference type="ARBA" id="ARBA00022729"/>
    </source>
</evidence>
<evidence type="ECO:0000256" key="1">
    <source>
        <dbReference type="ARBA" id="ARBA00009865"/>
    </source>
</evidence>
<keyword evidence="4 5" id="KW-0326">Glycosidase</keyword>
<dbReference type="STRING" id="988801.SAMN05216522_11222"/>
<name>A0A1H9LQZ0_9GAMM</name>
<gene>
    <name evidence="6" type="ORF">SAMN05216522_11222</name>
</gene>
<evidence type="ECO:0000256" key="4">
    <source>
        <dbReference type="ARBA" id="ARBA00023295"/>
    </source>
</evidence>
<evidence type="ECO:0000256" key="5">
    <source>
        <dbReference type="RuleBase" id="RU361187"/>
    </source>
</evidence>
<dbReference type="PANTHER" id="PTHR43817:SF1">
    <property type="entry name" value="HYDROLASE, FAMILY 43, PUTATIVE (AFU_ORTHOLOGUE AFUA_3G01660)-RELATED"/>
    <property type="match status" value="1"/>
</dbReference>
<organism evidence="6 7">
    <name type="scientific">Rosenbergiella nectarea</name>
    <dbReference type="NCBI Taxonomy" id="988801"/>
    <lineage>
        <taxon>Bacteria</taxon>
        <taxon>Pseudomonadati</taxon>
        <taxon>Pseudomonadota</taxon>
        <taxon>Gammaproteobacteria</taxon>
        <taxon>Enterobacterales</taxon>
        <taxon>Erwiniaceae</taxon>
        <taxon>Rosenbergiella</taxon>
    </lineage>
</organism>
<keyword evidence="3 5" id="KW-0378">Hydrolase</keyword>
<dbReference type="OrthoDB" id="177947at2"/>
<dbReference type="PIRSF" id="PIRSF025414">
    <property type="entry name" value="Alpha-L-arabinofuranosidase"/>
    <property type="match status" value="1"/>
</dbReference>
<dbReference type="Pfam" id="PF04616">
    <property type="entry name" value="Glyco_hydro_43"/>
    <property type="match status" value="1"/>
</dbReference>
<keyword evidence="7" id="KW-1185">Reference proteome</keyword>
<dbReference type="InterPro" id="IPR016828">
    <property type="entry name" value="Alpha-L-arabinofuranosidase"/>
</dbReference>
<dbReference type="RefSeq" id="WP_092677656.1">
    <property type="nucleotide sequence ID" value="NZ_FOGC01000012.1"/>
</dbReference>
<accession>A0A1H9LQZ0</accession>
<keyword evidence="2" id="KW-0732">Signal</keyword>
<protein>
    <submittedName>
        <fullName evidence="6">Beta-xylosidase, GH43 family</fullName>
    </submittedName>
</protein>